<dbReference type="Gene3D" id="2.130.10.10">
    <property type="entry name" value="YVTN repeat-like/Quinoprotein amine dehydrogenase"/>
    <property type="match status" value="1"/>
</dbReference>
<proteinExistence type="predicted"/>
<comment type="caution">
    <text evidence="1">The sequence shown here is derived from an EMBL/GenBank/DDBJ whole genome shotgun (WGS) entry which is preliminary data.</text>
</comment>
<dbReference type="SUPFAM" id="SSF63829">
    <property type="entry name" value="Calcium-dependent phosphotriesterase"/>
    <property type="match status" value="1"/>
</dbReference>
<sequence length="106" mass="11381">MTTQHLKVAAPCRRPPDTCTHISGIAIDPHGNVWFTDSLNATVGYLTPSKGVVKIQPLNDPNAHPHDGLVVQSNGTVWFTTQYGSQIPSDPVLGPVLVMWPIGTLS</sequence>
<evidence type="ECO:0000313" key="1">
    <source>
        <dbReference type="EMBL" id="GHO98231.1"/>
    </source>
</evidence>
<keyword evidence="2" id="KW-1185">Reference proteome</keyword>
<dbReference type="RefSeq" id="WP_220208990.1">
    <property type="nucleotide sequence ID" value="NZ_BNJK01000002.1"/>
</dbReference>
<dbReference type="AlphaFoldDB" id="A0A8J3IP93"/>
<name>A0A8J3IP93_9CHLR</name>
<dbReference type="EMBL" id="BNJK01000002">
    <property type="protein sequence ID" value="GHO98231.1"/>
    <property type="molecule type" value="Genomic_DNA"/>
</dbReference>
<evidence type="ECO:0000313" key="2">
    <source>
        <dbReference type="Proteomes" id="UP000597444"/>
    </source>
</evidence>
<dbReference type="Proteomes" id="UP000597444">
    <property type="component" value="Unassembled WGS sequence"/>
</dbReference>
<evidence type="ECO:0008006" key="3">
    <source>
        <dbReference type="Google" id="ProtNLM"/>
    </source>
</evidence>
<dbReference type="InterPro" id="IPR015943">
    <property type="entry name" value="WD40/YVTN_repeat-like_dom_sf"/>
</dbReference>
<organism evidence="1 2">
    <name type="scientific">Reticulibacter mediterranei</name>
    <dbReference type="NCBI Taxonomy" id="2778369"/>
    <lineage>
        <taxon>Bacteria</taxon>
        <taxon>Bacillati</taxon>
        <taxon>Chloroflexota</taxon>
        <taxon>Ktedonobacteria</taxon>
        <taxon>Ktedonobacterales</taxon>
        <taxon>Reticulibacteraceae</taxon>
        <taxon>Reticulibacter</taxon>
    </lineage>
</organism>
<gene>
    <name evidence="1" type="ORF">KSF_082790</name>
</gene>
<reference evidence="1" key="1">
    <citation type="submission" date="2020-10" db="EMBL/GenBank/DDBJ databases">
        <title>Taxonomic study of unclassified bacteria belonging to the class Ktedonobacteria.</title>
        <authorList>
            <person name="Yabe S."/>
            <person name="Wang C.M."/>
            <person name="Zheng Y."/>
            <person name="Sakai Y."/>
            <person name="Cavaletti L."/>
            <person name="Monciardini P."/>
            <person name="Donadio S."/>
        </authorList>
    </citation>
    <scope>NUCLEOTIDE SEQUENCE</scope>
    <source>
        <strain evidence="1">ID150040</strain>
    </source>
</reference>
<protein>
    <recommendedName>
        <fullName evidence="3">SMP-30/Gluconolactonase/LRE-like region domain-containing protein</fullName>
    </recommendedName>
</protein>
<accession>A0A8J3IP93</accession>